<dbReference type="InterPro" id="IPR001185">
    <property type="entry name" value="MS_channel"/>
</dbReference>
<name>A0A245ZUI9_9SPHN</name>
<keyword evidence="6 10" id="KW-1133">Transmembrane helix</keyword>
<dbReference type="Pfam" id="PF01741">
    <property type="entry name" value="MscL"/>
    <property type="match status" value="1"/>
</dbReference>
<dbReference type="SUPFAM" id="SSF81330">
    <property type="entry name" value="Gated mechanosensitive channel"/>
    <property type="match status" value="1"/>
</dbReference>
<keyword evidence="5 10" id="KW-0812">Transmembrane</keyword>
<evidence type="ECO:0000256" key="4">
    <source>
        <dbReference type="ARBA" id="ARBA00022475"/>
    </source>
</evidence>
<dbReference type="PANTHER" id="PTHR30266">
    <property type="entry name" value="MECHANOSENSITIVE CHANNEL MSCL"/>
    <property type="match status" value="1"/>
</dbReference>
<feature type="transmembrane region" description="Helical" evidence="10">
    <location>
        <begin position="100"/>
        <end position="124"/>
    </location>
</feature>
<dbReference type="EMBL" id="NBBI01000001">
    <property type="protein sequence ID" value="OWK33404.1"/>
    <property type="molecule type" value="Genomic_DNA"/>
</dbReference>
<dbReference type="HAMAP" id="MF_00115">
    <property type="entry name" value="MscL"/>
    <property type="match status" value="1"/>
</dbReference>
<dbReference type="AlphaFoldDB" id="A0A245ZUI9"/>
<reference evidence="11 12" key="1">
    <citation type="submission" date="2017-03" db="EMBL/GenBank/DDBJ databases">
        <title>Genome sequence of Sphingomonas dokdonensis DSM 21029.</title>
        <authorList>
            <person name="Poehlein A."/>
            <person name="Wuebbeler J.H."/>
            <person name="Steinbuechel A."/>
            <person name="Daniel R."/>
        </authorList>
    </citation>
    <scope>NUCLEOTIDE SEQUENCE [LARGE SCALE GENOMIC DNA]</scope>
    <source>
        <strain evidence="11 12">DSM 21029</strain>
    </source>
</reference>
<gene>
    <name evidence="10 11" type="primary">mscL</name>
    <name evidence="11" type="ORF">SPDO_02810</name>
</gene>
<dbReference type="InterPro" id="IPR036019">
    <property type="entry name" value="MscL_channel"/>
</dbReference>
<comment type="caution">
    <text evidence="11">The sequence shown here is derived from an EMBL/GenBank/DDBJ whole genome shotgun (WGS) entry which is preliminary data.</text>
</comment>
<dbReference type="Gene3D" id="1.10.1200.120">
    <property type="entry name" value="Large-conductance mechanosensitive channel, MscL, domain 1"/>
    <property type="match status" value="1"/>
</dbReference>
<dbReference type="PRINTS" id="PR01264">
    <property type="entry name" value="MECHCHANNEL"/>
</dbReference>
<evidence type="ECO:0000256" key="8">
    <source>
        <dbReference type="ARBA" id="ARBA00023136"/>
    </source>
</evidence>
<dbReference type="GO" id="GO:0005886">
    <property type="term" value="C:plasma membrane"/>
    <property type="evidence" value="ECO:0007669"/>
    <property type="project" value="UniProtKB-SubCell"/>
</dbReference>
<dbReference type="InterPro" id="IPR037673">
    <property type="entry name" value="MSC/AndL"/>
</dbReference>
<comment type="similarity">
    <text evidence="2 10">Belongs to the MscL family.</text>
</comment>
<keyword evidence="4 10" id="KW-1003">Cell membrane</keyword>
<organism evidence="11 12">
    <name type="scientific">Sphingomonas dokdonensis</name>
    <dbReference type="NCBI Taxonomy" id="344880"/>
    <lineage>
        <taxon>Bacteria</taxon>
        <taxon>Pseudomonadati</taxon>
        <taxon>Pseudomonadota</taxon>
        <taxon>Alphaproteobacteria</taxon>
        <taxon>Sphingomonadales</taxon>
        <taxon>Sphingomonadaceae</taxon>
        <taxon>Sphingomonas</taxon>
    </lineage>
</organism>
<comment type="subunit">
    <text evidence="10">Homopentamer.</text>
</comment>
<evidence type="ECO:0000256" key="9">
    <source>
        <dbReference type="ARBA" id="ARBA00023303"/>
    </source>
</evidence>
<evidence type="ECO:0000256" key="2">
    <source>
        <dbReference type="ARBA" id="ARBA00007254"/>
    </source>
</evidence>
<proteinExistence type="inferred from homology"/>
<evidence type="ECO:0000256" key="10">
    <source>
        <dbReference type="HAMAP-Rule" id="MF_00115"/>
    </source>
</evidence>
<evidence type="ECO:0000256" key="5">
    <source>
        <dbReference type="ARBA" id="ARBA00022692"/>
    </source>
</evidence>
<evidence type="ECO:0000256" key="3">
    <source>
        <dbReference type="ARBA" id="ARBA00022448"/>
    </source>
</evidence>
<dbReference type="Proteomes" id="UP000197290">
    <property type="component" value="Unassembled WGS sequence"/>
</dbReference>
<dbReference type="PROSITE" id="PS01327">
    <property type="entry name" value="MSCL"/>
    <property type="match status" value="1"/>
</dbReference>
<comment type="function">
    <text evidence="10">Channel that opens in response to stretch forces in the membrane lipid bilayer. May participate in the regulation of osmotic pressure changes within the cell.</text>
</comment>
<keyword evidence="7 10" id="KW-0406">Ion transport</keyword>
<comment type="subcellular location">
    <subcellularLocation>
        <location evidence="10">Cell inner membrane</location>
        <topology evidence="10">Multi-pass membrane protein</topology>
    </subcellularLocation>
    <subcellularLocation>
        <location evidence="1">Cell membrane</location>
        <topology evidence="1">Multi-pass membrane protein</topology>
    </subcellularLocation>
</comment>
<accession>A0A245ZUI9</accession>
<evidence type="ECO:0000256" key="6">
    <source>
        <dbReference type="ARBA" id="ARBA00022989"/>
    </source>
</evidence>
<keyword evidence="10" id="KW-0997">Cell inner membrane</keyword>
<keyword evidence="9 10" id="KW-0407">Ion channel</keyword>
<dbReference type="InterPro" id="IPR019823">
    <property type="entry name" value="Mechanosensitive_channel_CS"/>
</dbReference>
<dbReference type="GO" id="GO:0008381">
    <property type="term" value="F:mechanosensitive monoatomic ion channel activity"/>
    <property type="evidence" value="ECO:0007669"/>
    <property type="project" value="UniProtKB-UniRule"/>
</dbReference>
<feature type="transmembrane region" description="Helical" evidence="10">
    <location>
        <begin position="57"/>
        <end position="80"/>
    </location>
</feature>
<sequence>MAKGQSAITLPVNRKGWAVFKEFRAFIARGNVLDLAVAVIIGAAFGKIVTSLTEDVLMPVIGTLFGGLDFSSYFIVLGEVPAKLQGSTDYVALKKAGVPLLGYGAFITQAVNFVIVAFIIFMLIRTVNRAVALFEHEKAQAAEEPKAEPTDIALLREIRDELKARPKV</sequence>
<keyword evidence="3 10" id="KW-0813">Transport</keyword>
<protein>
    <recommendedName>
        <fullName evidence="10">Large-conductance mechanosensitive channel</fullName>
    </recommendedName>
</protein>
<dbReference type="NCBIfam" id="TIGR00220">
    <property type="entry name" value="mscL"/>
    <property type="match status" value="1"/>
</dbReference>
<evidence type="ECO:0000256" key="1">
    <source>
        <dbReference type="ARBA" id="ARBA00004651"/>
    </source>
</evidence>
<dbReference type="PANTHER" id="PTHR30266:SF2">
    <property type="entry name" value="LARGE-CONDUCTANCE MECHANOSENSITIVE CHANNEL"/>
    <property type="match status" value="1"/>
</dbReference>
<dbReference type="NCBIfam" id="NF010557">
    <property type="entry name" value="PRK13952.1"/>
    <property type="match status" value="1"/>
</dbReference>
<keyword evidence="8 10" id="KW-0472">Membrane</keyword>
<feature type="transmembrane region" description="Helical" evidence="10">
    <location>
        <begin position="26"/>
        <end position="45"/>
    </location>
</feature>
<evidence type="ECO:0000313" key="11">
    <source>
        <dbReference type="EMBL" id="OWK33404.1"/>
    </source>
</evidence>
<keyword evidence="12" id="KW-1185">Reference proteome</keyword>
<evidence type="ECO:0000256" key="7">
    <source>
        <dbReference type="ARBA" id="ARBA00023065"/>
    </source>
</evidence>
<evidence type="ECO:0000313" key="12">
    <source>
        <dbReference type="Proteomes" id="UP000197290"/>
    </source>
</evidence>